<comment type="caution">
    <text evidence="1">The sequence shown here is derived from an EMBL/GenBank/DDBJ whole genome shotgun (WGS) entry which is preliminary data.</text>
</comment>
<dbReference type="PANTHER" id="PTHR43300">
    <property type="entry name" value="ACETYLTRANSFERASE"/>
    <property type="match status" value="1"/>
</dbReference>
<protein>
    <submittedName>
        <fullName evidence="1">Uncharacterized protein</fullName>
    </submittedName>
</protein>
<keyword evidence="2" id="KW-1185">Reference proteome</keyword>
<dbReference type="SUPFAM" id="SSF51161">
    <property type="entry name" value="Trimeric LpxA-like enzymes"/>
    <property type="match status" value="1"/>
</dbReference>
<gene>
    <name evidence="1" type="ORF">K340107D12_05910</name>
</gene>
<proteinExistence type="predicted"/>
<dbReference type="Proteomes" id="UP001600941">
    <property type="component" value="Unassembled WGS sequence"/>
</dbReference>
<dbReference type="InterPro" id="IPR050179">
    <property type="entry name" value="Trans_hexapeptide_repeat"/>
</dbReference>
<accession>A0ABQ0BMM4</accession>
<dbReference type="PANTHER" id="PTHR43300:SF7">
    <property type="entry name" value="UDP-N-ACETYLBACILLOSAMINE N-ACETYLTRANSFERASE"/>
    <property type="match status" value="1"/>
</dbReference>
<dbReference type="EMBL" id="BAABZQ010000001">
    <property type="protein sequence ID" value="GAA6497775.1"/>
    <property type="molecule type" value="Genomic_DNA"/>
</dbReference>
<evidence type="ECO:0000313" key="2">
    <source>
        <dbReference type="Proteomes" id="UP001600941"/>
    </source>
</evidence>
<name>A0ABQ0BMM4_9FIRM</name>
<dbReference type="Gene3D" id="2.160.10.10">
    <property type="entry name" value="Hexapeptide repeat proteins"/>
    <property type="match status" value="1"/>
</dbReference>
<dbReference type="InterPro" id="IPR011004">
    <property type="entry name" value="Trimer_LpxA-like_sf"/>
</dbReference>
<organism evidence="1 2">
    <name type="scientific">Blautia parvula</name>
    <dbReference type="NCBI Taxonomy" id="2877527"/>
    <lineage>
        <taxon>Bacteria</taxon>
        <taxon>Bacillati</taxon>
        <taxon>Bacillota</taxon>
        <taxon>Clostridia</taxon>
        <taxon>Lachnospirales</taxon>
        <taxon>Lachnospiraceae</taxon>
        <taxon>Blautia</taxon>
    </lineage>
</organism>
<reference evidence="1 2" key="1">
    <citation type="submission" date="2024-04" db="EMBL/GenBank/DDBJ databases">
        <title>Defined microbial consortia suppress multidrug-resistant proinflammatory Enterobacteriaceae via ecological control.</title>
        <authorList>
            <person name="Furuichi M."/>
            <person name="Kawaguchi T."/>
            <person name="Pust M."/>
            <person name="Yasuma K."/>
            <person name="Plichta D."/>
            <person name="Hasegawa N."/>
            <person name="Ohya T."/>
            <person name="Bhattarai S."/>
            <person name="Sasajima S."/>
            <person name="Aoto Y."/>
            <person name="Tuganbaev T."/>
            <person name="Yaginuma M."/>
            <person name="Ueda M."/>
            <person name="Okahashi N."/>
            <person name="Amafuji K."/>
            <person name="Kiridooshi Y."/>
            <person name="Sugita K."/>
            <person name="Strazar M."/>
            <person name="Skelly A."/>
            <person name="Suda W."/>
            <person name="Hattori M."/>
            <person name="Nakamoto N."/>
            <person name="Caballero S."/>
            <person name="Norman J."/>
            <person name="Olle B."/>
            <person name="Tanoue T."/>
            <person name="Arita M."/>
            <person name="Bucci V."/>
            <person name="Atarashi K."/>
            <person name="Xavier R."/>
            <person name="Honda K."/>
        </authorList>
    </citation>
    <scope>NUCLEOTIDE SEQUENCE [LARGE SCALE GENOMIC DNA]</scope>
    <source>
        <strain evidence="2">k34-0107-D12</strain>
    </source>
</reference>
<sequence length="135" mass="14777">MDCEYEMAFPDDNVPWAIGQLVSYQEKRKEYNSAFIAMDNPDLREKWTDRLKEVGYNVVKLIYTKSIVAPSVDIGEGSVVMGGAIIKSNCSVGCGCILSAGAIVDHDLEIGNFTHINAGTVVPSMSEVKDKTKIN</sequence>
<evidence type="ECO:0000313" key="1">
    <source>
        <dbReference type="EMBL" id="GAA6497775.1"/>
    </source>
</evidence>